<name>A0A975B8C1_9BACT</name>
<proteinExistence type="predicted"/>
<dbReference type="EMBL" id="CP061799">
    <property type="protein sequence ID" value="QTA80776.1"/>
    <property type="molecule type" value="Genomic_DNA"/>
</dbReference>
<organism evidence="2 3">
    <name type="scientific">Desulfonema limicola</name>
    <dbReference type="NCBI Taxonomy" id="45656"/>
    <lineage>
        <taxon>Bacteria</taxon>
        <taxon>Pseudomonadati</taxon>
        <taxon>Thermodesulfobacteriota</taxon>
        <taxon>Desulfobacteria</taxon>
        <taxon>Desulfobacterales</taxon>
        <taxon>Desulfococcaceae</taxon>
        <taxon>Desulfonema</taxon>
    </lineage>
</organism>
<feature type="region of interest" description="Disordered" evidence="1">
    <location>
        <begin position="1"/>
        <end position="49"/>
    </location>
</feature>
<feature type="compositionally biased region" description="Basic and acidic residues" evidence="1">
    <location>
        <begin position="1"/>
        <end position="23"/>
    </location>
</feature>
<evidence type="ECO:0000256" key="1">
    <source>
        <dbReference type="SAM" id="MobiDB-lite"/>
    </source>
</evidence>
<dbReference type="Proteomes" id="UP000663720">
    <property type="component" value="Chromosome"/>
</dbReference>
<dbReference type="AlphaFoldDB" id="A0A975B8C1"/>
<dbReference type="KEGG" id="dli:dnl_30890"/>
<protein>
    <submittedName>
        <fullName evidence="2">Uncharacterized protein</fullName>
    </submittedName>
</protein>
<gene>
    <name evidence="2" type="ORF">dnl_30890</name>
</gene>
<reference evidence="2" key="1">
    <citation type="journal article" date="2021" name="Microb. Physiol.">
        <title>Proteogenomic Insights into the Physiology of Marine, Sulfate-Reducing, Filamentous Desulfonema limicola and Desulfonema magnum.</title>
        <authorList>
            <person name="Schnaars V."/>
            <person name="Wohlbrand L."/>
            <person name="Scheve S."/>
            <person name="Hinrichs C."/>
            <person name="Reinhardt R."/>
            <person name="Rabus R."/>
        </authorList>
    </citation>
    <scope>NUCLEOTIDE SEQUENCE</scope>
    <source>
        <strain evidence="2">5ac10</strain>
    </source>
</reference>
<sequence>MRRDRGSLIFKDGHQTVRRDGDCQHQSGREPGLMPCCNGADKGSKFALT</sequence>
<keyword evidence="3" id="KW-1185">Reference proteome</keyword>
<accession>A0A975B8C1</accession>
<evidence type="ECO:0000313" key="3">
    <source>
        <dbReference type="Proteomes" id="UP000663720"/>
    </source>
</evidence>
<evidence type="ECO:0000313" key="2">
    <source>
        <dbReference type="EMBL" id="QTA80776.1"/>
    </source>
</evidence>